<feature type="transmembrane region" description="Helical" evidence="2">
    <location>
        <begin position="89"/>
        <end position="109"/>
    </location>
</feature>
<keyword evidence="2" id="KW-0472">Membrane</keyword>
<dbReference type="Proteomes" id="UP001152885">
    <property type="component" value="Unassembled WGS sequence"/>
</dbReference>
<feature type="transmembrane region" description="Helical" evidence="2">
    <location>
        <begin position="33"/>
        <end position="51"/>
    </location>
</feature>
<keyword evidence="2" id="KW-1133">Transmembrane helix</keyword>
<keyword evidence="4" id="KW-1185">Reference proteome</keyword>
<evidence type="ECO:0000256" key="2">
    <source>
        <dbReference type="SAM" id="Phobius"/>
    </source>
</evidence>
<protein>
    <recommendedName>
        <fullName evidence="5">Transmembrane protein</fullName>
    </recommendedName>
</protein>
<feature type="transmembrane region" description="Helical" evidence="2">
    <location>
        <begin position="7"/>
        <end position="27"/>
    </location>
</feature>
<proteinExistence type="predicted"/>
<feature type="transmembrane region" description="Helical" evidence="2">
    <location>
        <begin position="58"/>
        <end position="77"/>
    </location>
</feature>
<name>A0A9W4TVT2_9ASCO</name>
<keyword evidence="2" id="KW-0812">Transmembrane</keyword>
<reference evidence="3" key="1">
    <citation type="submission" date="2022-12" db="EMBL/GenBank/DDBJ databases">
        <authorList>
            <person name="Brejova B."/>
        </authorList>
    </citation>
    <scope>NUCLEOTIDE SEQUENCE</scope>
</reference>
<sequence length="277" mass="32489">MNKLLSNCLFIISNLLFTITILINFYISYPNFSRLRILIALFSILSLNTLYYRNKLNIKHSIVFILTNILFIIYLFFDYEEIKPISVLQYTNFTFEILSVVILDTIIIYQSRSRVFLYHERVNINHQPDWYVKNQPLVYYGNAIETEEEEQEEEEEDEDEEEESINEAETIFSDDYNLSQSRGRSLIKNENSMLLNDSNVHNYYLTTPPPNHYISSNQQTPMPKSINTFESPSTSLIPCVIGKISSVNKKLVEGTKIPFSPIDFLTDDFYNDQKSKE</sequence>
<accession>A0A9W4TVT2</accession>
<dbReference type="AlphaFoldDB" id="A0A9W4TVT2"/>
<gene>
    <name evidence="3" type="ORF">CANVERA_P3784</name>
</gene>
<dbReference type="EMBL" id="CANTUO010000004">
    <property type="protein sequence ID" value="CAI5759274.1"/>
    <property type="molecule type" value="Genomic_DNA"/>
</dbReference>
<evidence type="ECO:0000313" key="3">
    <source>
        <dbReference type="EMBL" id="CAI5759274.1"/>
    </source>
</evidence>
<evidence type="ECO:0008006" key="5">
    <source>
        <dbReference type="Google" id="ProtNLM"/>
    </source>
</evidence>
<comment type="caution">
    <text evidence="3">The sequence shown here is derived from an EMBL/GenBank/DDBJ whole genome shotgun (WGS) entry which is preliminary data.</text>
</comment>
<evidence type="ECO:0000313" key="4">
    <source>
        <dbReference type="Proteomes" id="UP001152885"/>
    </source>
</evidence>
<organism evidence="3 4">
    <name type="scientific">Candida verbasci</name>
    <dbReference type="NCBI Taxonomy" id="1227364"/>
    <lineage>
        <taxon>Eukaryota</taxon>
        <taxon>Fungi</taxon>
        <taxon>Dikarya</taxon>
        <taxon>Ascomycota</taxon>
        <taxon>Saccharomycotina</taxon>
        <taxon>Pichiomycetes</taxon>
        <taxon>Debaryomycetaceae</taxon>
        <taxon>Candida/Lodderomyces clade</taxon>
        <taxon>Candida</taxon>
    </lineage>
</organism>
<evidence type="ECO:0000256" key="1">
    <source>
        <dbReference type="SAM" id="MobiDB-lite"/>
    </source>
</evidence>
<feature type="region of interest" description="Disordered" evidence="1">
    <location>
        <begin position="146"/>
        <end position="166"/>
    </location>
</feature>
<dbReference type="OrthoDB" id="8048523at2759"/>